<evidence type="ECO:0000313" key="3">
    <source>
        <dbReference type="EMBL" id="NOV50812.1"/>
    </source>
</evidence>
<dbReference type="AlphaFoldDB" id="A0A6M2DX32"/>
<reference evidence="3" key="1">
    <citation type="submission" date="2020-03" db="EMBL/GenBank/DDBJ databases">
        <title>Transcriptomic Profiling of the Digestive Tract of the Rat Flea, Xenopsylla cheopis, Following Blood Feeding and Infection with Yersinia pestis.</title>
        <authorList>
            <person name="Bland D.M."/>
            <person name="Martens C.A."/>
            <person name="Virtaneva K."/>
            <person name="Kanakabandi K."/>
            <person name="Long D."/>
            <person name="Rosenke R."/>
            <person name="Saturday G.A."/>
            <person name="Hoyt F.H."/>
            <person name="Bruno D.P."/>
            <person name="Ribeiro J.M.C."/>
            <person name="Hinnebusch J."/>
        </authorList>
    </citation>
    <scope>NUCLEOTIDE SEQUENCE</scope>
</reference>
<feature type="signal peptide" evidence="2">
    <location>
        <begin position="1"/>
        <end position="18"/>
    </location>
</feature>
<feature type="transmembrane region" description="Helical" evidence="1">
    <location>
        <begin position="28"/>
        <end position="49"/>
    </location>
</feature>
<name>A0A6M2DX32_XENCH</name>
<evidence type="ECO:0000256" key="2">
    <source>
        <dbReference type="SAM" id="SignalP"/>
    </source>
</evidence>
<keyword evidence="1" id="KW-0472">Membrane</keyword>
<feature type="chain" id="PRO_5027120801" evidence="2">
    <location>
        <begin position="19"/>
        <end position="72"/>
    </location>
</feature>
<sequence length="72" mass="8525">MLFSLIALLINHIGYTYSTLVNCNCIHMSVISVLFFKSFFFEYLVFVQWNSRNISKNRLNCKQQKNAKHFEA</sequence>
<protein>
    <submittedName>
        <fullName evidence="3">Putative secreted protein</fullName>
    </submittedName>
</protein>
<proteinExistence type="predicted"/>
<keyword evidence="2" id="KW-0732">Signal</keyword>
<evidence type="ECO:0000256" key="1">
    <source>
        <dbReference type="SAM" id="Phobius"/>
    </source>
</evidence>
<dbReference type="EMBL" id="GIIL01007086">
    <property type="protein sequence ID" value="NOV50812.1"/>
    <property type="molecule type" value="Transcribed_RNA"/>
</dbReference>
<accession>A0A6M2DX32</accession>
<organism evidence="3">
    <name type="scientific">Xenopsylla cheopis</name>
    <name type="common">Oriental rat flea</name>
    <name type="synonym">Pulex cheopis</name>
    <dbReference type="NCBI Taxonomy" id="163159"/>
    <lineage>
        <taxon>Eukaryota</taxon>
        <taxon>Metazoa</taxon>
        <taxon>Ecdysozoa</taxon>
        <taxon>Arthropoda</taxon>
        <taxon>Hexapoda</taxon>
        <taxon>Insecta</taxon>
        <taxon>Pterygota</taxon>
        <taxon>Neoptera</taxon>
        <taxon>Endopterygota</taxon>
        <taxon>Siphonaptera</taxon>
        <taxon>Pulicidae</taxon>
        <taxon>Xenopsyllinae</taxon>
        <taxon>Xenopsylla</taxon>
    </lineage>
</organism>
<keyword evidence="1" id="KW-0812">Transmembrane</keyword>
<keyword evidence="1" id="KW-1133">Transmembrane helix</keyword>